<sequence length="62" mass="6918">MRNPRPGFMKPKSGFLTEPKSWVPHGTPLLGSRNPVAGFAKPARSLDSSNSRIFVQFLFVFL</sequence>
<dbReference type="EMBL" id="BPVZ01000130">
    <property type="protein sequence ID" value="GKV38832.1"/>
    <property type="molecule type" value="Genomic_DNA"/>
</dbReference>
<accession>A0AAV5LQS3</accession>
<dbReference type="Proteomes" id="UP001054252">
    <property type="component" value="Unassembled WGS sequence"/>
</dbReference>
<organism evidence="1 2">
    <name type="scientific">Rubroshorea leprosula</name>
    <dbReference type="NCBI Taxonomy" id="152421"/>
    <lineage>
        <taxon>Eukaryota</taxon>
        <taxon>Viridiplantae</taxon>
        <taxon>Streptophyta</taxon>
        <taxon>Embryophyta</taxon>
        <taxon>Tracheophyta</taxon>
        <taxon>Spermatophyta</taxon>
        <taxon>Magnoliopsida</taxon>
        <taxon>eudicotyledons</taxon>
        <taxon>Gunneridae</taxon>
        <taxon>Pentapetalae</taxon>
        <taxon>rosids</taxon>
        <taxon>malvids</taxon>
        <taxon>Malvales</taxon>
        <taxon>Dipterocarpaceae</taxon>
        <taxon>Rubroshorea</taxon>
    </lineage>
</organism>
<protein>
    <submittedName>
        <fullName evidence="1">Uncharacterized protein</fullName>
    </submittedName>
</protein>
<dbReference type="AlphaFoldDB" id="A0AAV5LQS3"/>
<keyword evidence="2" id="KW-1185">Reference proteome</keyword>
<evidence type="ECO:0000313" key="1">
    <source>
        <dbReference type="EMBL" id="GKV38832.1"/>
    </source>
</evidence>
<gene>
    <name evidence="1" type="ORF">SLEP1_g46697</name>
</gene>
<name>A0AAV5LQS3_9ROSI</name>
<reference evidence="1 2" key="1">
    <citation type="journal article" date="2021" name="Commun. Biol.">
        <title>The genome of Shorea leprosula (Dipterocarpaceae) highlights the ecological relevance of drought in aseasonal tropical rainforests.</title>
        <authorList>
            <person name="Ng K.K.S."/>
            <person name="Kobayashi M.J."/>
            <person name="Fawcett J.A."/>
            <person name="Hatakeyama M."/>
            <person name="Paape T."/>
            <person name="Ng C.H."/>
            <person name="Ang C.C."/>
            <person name="Tnah L.H."/>
            <person name="Lee C.T."/>
            <person name="Nishiyama T."/>
            <person name="Sese J."/>
            <person name="O'Brien M.J."/>
            <person name="Copetti D."/>
            <person name="Mohd Noor M.I."/>
            <person name="Ong R.C."/>
            <person name="Putra M."/>
            <person name="Sireger I.Z."/>
            <person name="Indrioko S."/>
            <person name="Kosugi Y."/>
            <person name="Izuno A."/>
            <person name="Isagi Y."/>
            <person name="Lee S.L."/>
            <person name="Shimizu K.K."/>
        </authorList>
    </citation>
    <scope>NUCLEOTIDE SEQUENCE [LARGE SCALE GENOMIC DNA]</scope>
    <source>
        <strain evidence="1">214</strain>
    </source>
</reference>
<evidence type="ECO:0000313" key="2">
    <source>
        <dbReference type="Proteomes" id="UP001054252"/>
    </source>
</evidence>
<proteinExistence type="predicted"/>
<comment type="caution">
    <text evidence="1">The sequence shown here is derived from an EMBL/GenBank/DDBJ whole genome shotgun (WGS) entry which is preliminary data.</text>
</comment>